<dbReference type="RefSeq" id="WP_152861119.1">
    <property type="nucleotide sequence ID" value="NZ_VMNX01000024.1"/>
</dbReference>
<dbReference type="Pfam" id="PF00891">
    <property type="entry name" value="Methyltransf_2"/>
    <property type="match status" value="1"/>
</dbReference>
<evidence type="ECO:0000256" key="3">
    <source>
        <dbReference type="ARBA" id="ARBA00022691"/>
    </source>
</evidence>
<evidence type="ECO:0000256" key="4">
    <source>
        <dbReference type="PIRSR" id="PIRSR005739-1"/>
    </source>
</evidence>
<keyword evidence="8" id="KW-1185">Reference proteome</keyword>
<dbReference type="GO" id="GO:0032259">
    <property type="term" value="P:methylation"/>
    <property type="evidence" value="ECO:0007669"/>
    <property type="project" value="UniProtKB-KW"/>
</dbReference>
<keyword evidence="2" id="KW-0808">Transferase</keyword>
<evidence type="ECO:0000256" key="1">
    <source>
        <dbReference type="ARBA" id="ARBA00022603"/>
    </source>
</evidence>
<dbReference type="InterPro" id="IPR029063">
    <property type="entry name" value="SAM-dependent_MTases_sf"/>
</dbReference>
<dbReference type="Pfam" id="PF08100">
    <property type="entry name" value="Dimerisation"/>
    <property type="match status" value="1"/>
</dbReference>
<dbReference type="SUPFAM" id="SSF46785">
    <property type="entry name" value="Winged helix' DNA-binding domain"/>
    <property type="match status" value="1"/>
</dbReference>
<evidence type="ECO:0008006" key="9">
    <source>
        <dbReference type="Google" id="ProtNLM"/>
    </source>
</evidence>
<keyword evidence="1" id="KW-0489">Methyltransferase</keyword>
<dbReference type="Gene3D" id="1.10.10.10">
    <property type="entry name" value="Winged helix-like DNA-binding domain superfamily/Winged helix DNA-binding domain"/>
    <property type="match status" value="1"/>
</dbReference>
<dbReference type="PIRSF" id="PIRSF005739">
    <property type="entry name" value="O-mtase"/>
    <property type="match status" value="1"/>
</dbReference>
<dbReference type="Proteomes" id="UP000373149">
    <property type="component" value="Unassembled WGS sequence"/>
</dbReference>
<dbReference type="SUPFAM" id="SSF53335">
    <property type="entry name" value="S-adenosyl-L-methionine-dependent methyltransferases"/>
    <property type="match status" value="1"/>
</dbReference>
<dbReference type="GO" id="GO:0008171">
    <property type="term" value="F:O-methyltransferase activity"/>
    <property type="evidence" value="ECO:0007669"/>
    <property type="project" value="InterPro"/>
</dbReference>
<evidence type="ECO:0000313" key="8">
    <source>
        <dbReference type="Proteomes" id="UP000373149"/>
    </source>
</evidence>
<dbReference type="Gene3D" id="3.40.50.150">
    <property type="entry name" value="Vaccinia Virus protein VP39"/>
    <property type="match status" value="1"/>
</dbReference>
<reference evidence="7 8" key="1">
    <citation type="submission" date="2019-09" db="EMBL/GenBank/DDBJ databases">
        <authorList>
            <person name="Duangmal K."/>
            <person name="Teo W.F.A."/>
            <person name="Lipun K."/>
        </authorList>
    </citation>
    <scope>NUCLEOTIDE SEQUENCE [LARGE SCALE GENOMIC DNA]</scope>
    <source>
        <strain evidence="7 8">K1PN6</strain>
    </source>
</reference>
<dbReference type="PANTHER" id="PTHR43712">
    <property type="entry name" value="PUTATIVE (AFU_ORTHOLOGUE AFUA_4G14580)-RELATED"/>
    <property type="match status" value="1"/>
</dbReference>
<dbReference type="PANTHER" id="PTHR43712:SF2">
    <property type="entry name" value="O-METHYLTRANSFERASE CICE"/>
    <property type="match status" value="1"/>
</dbReference>
<comment type="caution">
    <text evidence="7">The sequence shown here is derived from an EMBL/GenBank/DDBJ whole genome shotgun (WGS) entry which is preliminary data.</text>
</comment>
<name>A0A5N8WN44_9ACTN</name>
<dbReference type="InterPro" id="IPR036390">
    <property type="entry name" value="WH_DNA-bd_sf"/>
</dbReference>
<dbReference type="InterPro" id="IPR001077">
    <property type="entry name" value="COMT_C"/>
</dbReference>
<accession>A0A5N8WN44</accession>
<dbReference type="InterPro" id="IPR012967">
    <property type="entry name" value="COMT_dimerisation"/>
</dbReference>
<dbReference type="GO" id="GO:0046983">
    <property type="term" value="F:protein dimerization activity"/>
    <property type="evidence" value="ECO:0007669"/>
    <property type="project" value="InterPro"/>
</dbReference>
<keyword evidence="3" id="KW-0949">S-adenosyl-L-methionine</keyword>
<feature type="domain" description="O-methyltransferase dimerisation" evidence="6">
    <location>
        <begin position="23"/>
        <end position="98"/>
    </location>
</feature>
<dbReference type="InterPro" id="IPR036388">
    <property type="entry name" value="WH-like_DNA-bd_sf"/>
</dbReference>
<feature type="domain" description="O-methyltransferase C-terminal" evidence="5">
    <location>
        <begin position="119"/>
        <end position="324"/>
    </location>
</feature>
<protein>
    <recommendedName>
        <fullName evidence="9">Methyltransferase</fullName>
    </recommendedName>
</protein>
<evidence type="ECO:0000313" key="7">
    <source>
        <dbReference type="EMBL" id="MPY48863.1"/>
    </source>
</evidence>
<evidence type="ECO:0000259" key="5">
    <source>
        <dbReference type="Pfam" id="PF00891"/>
    </source>
</evidence>
<dbReference type="PROSITE" id="PS51683">
    <property type="entry name" value="SAM_OMT_II"/>
    <property type="match status" value="1"/>
</dbReference>
<gene>
    <name evidence="7" type="ORF">FPZ41_09895</name>
</gene>
<feature type="active site" description="Proton acceptor" evidence="4">
    <location>
        <position position="252"/>
    </location>
</feature>
<proteinExistence type="predicted"/>
<evidence type="ECO:0000259" key="6">
    <source>
        <dbReference type="Pfam" id="PF08100"/>
    </source>
</evidence>
<dbReference type="InterPro" id="IPR016461">
    <property type="entry name" value="COMT-like"/>
</dbReference>
<organism evidence="7 8">
    <name type="scientific">Streptomyces acidicola</name>
    <dbReference type="NCBI Taxonomy" id="2596892"/>
    <lineage>
        <taxon>Bacteria</taxon>
        <taxon>Bacillati</taxon>
        <taxon>Actinomycetota</taxon>
        <taxon>Actinomycetes</taxon>
        <taxon>Kitasatosporales</taxon>
        <taxon>Streptomycetaceae</taxon>
        <taxon>Streptomyces</taxon>
    </lineage>
</organism>
<dbReference type="EMBL" id="VMNX01000024">
    <property type="protein sequence ID" value="MPY48863.1"/>
    <property type="molecule type" value="Genomic_DNA"/>
</dbReference>
<dbReference type="AlphaFoldDB" id="A0A5N8WN44"/>
<evidence type="ECO:0000256" key="2">
    <source>
        <dbReference type="ARBA" id="ARBA00022679"/>
    </source>
</evidence>
<sequence length="347" mass="37654">MPDTHAPSASDATDAPDAAALLELGQSYWASKTLLSAVELGLFSLLAEKPAAEPEIRERLSLHPRATRDFLDALVGLGALEREGDVYRNSPAADLYLDQAKLPYRGGFLKMLNWQFNLWAQLTDLLRTGAPQTKGPTRFDDFYSKPEAVRGFMIAMDGANALVGPALAKEFDWSGRTSFIDIGGARGNLAAAIVKEHPHLRGASFDLPPVEPFFDEHVARLGLADRLDFHAGDFFTGPLPSADVLIFGHVLHDWNDEQRLTLLRKAYDALPAGGAVLIYDALIDDERRDPKNLLLSLNMQLVTAGGSEYSGADCRGWLAQAGFERTETLPLTDADSLIVGHKGGTAG</sequence>